<dbReference type="GeneID" id="63693587"/>
<dbReference type="Proteomes" id="UP000019804">
    <property type="component" value="Unassembled WGS sequence"/>
</dbReference>
<name>A0A017SJW5_ASPRC</name>
<feature type="transmembrane region" description="Helical" evidence="1">
    <location>
        <begin position="20"/>
        <end position="38"/>
    </location>
</feature>
<dbReference type="HOGENOM" id="CLU_2249554_0_0_1"/>
<proteinExistence type="predicted"/>
<dbReference type="AlphaFoldDB" id="A0A017SJW5"/>
<feature type="transmembrane region" description="Helical" evidence="1">
    <location>
        <begin position="78"/>
        <end position="95"/>
    </location>
</feature>
<gene>
    <name evidence="2" type="ORF">EURHEDRAFT_356230</name>
</gene>
<dbReference type="RefSeq" id="XP_040640273.1">
    <property type="nucleotide sequence ID" value="XM_040778463.1"/>
</dbReference>
<keyword evidence="1" id="KW-0472">Membrane</keyword>
<keyword evidence="3" id="KW-1185">Reference proteome</keyword>
<evidence type="ECO:0000313" key="2">
    <source>
        <dbReference type="EMBL" id="EYE96585.1"/>
    </source>
</evidence>
<sequence length="104" mass="12191">MHLIPNILHMYLSVYTDSISVLLLVYLYGDSVVVIVLYPEWVFNRSGVDKCICIVLRRLESNLTVILDLFREIPPQRYLFRSMYGFCIVLAGYIFPPHAHYSYL</sequence>
<evidence type="ECO:0000313" key="3">
    <source>
        <dbReference type="Proteomes" id="UP000019804"/>
    </source>
</evidence>
<reference evidence="3" key="1">
    <citation type="journal article" date="2014" name="Nat. Commun.">
        <title>Genomic adaptations of the halophilic Dead Sea filamentous fungus Eurotium rubrum.</title>
        <authorList>
            <person name="Kis-Papo T."/>
            <person name="Weig A.R."/>
            <person name="Riley R."/>
            <person name="Persoh D."/>
            <person name="Salamov A."/>
            <person name="Sun H."/>
            <person name="Lipzen A."/>
            <person name="Wasser S.P."/>
            <person name="Rambold G."/>
            <person name="Grigoriev I.V."/>
            <person name="Nevo E."/>
        </authorList>
    </citation>
    <scope>NUCLEOTIDE SEQUENCE [LARGE SCALE GENOMIC DNA]</scope>
    <source>
        <strain evidence="3">CBS 135680</strain>
    </source>
</reference>
<accession>A0A017SJW5</accession>
<protein>
    <submittedName>
        <fullName evidence="2">Uncharacterized protein</fullName>
    </submittedName>
</protein>
<dbReference type="EMBL" id="KK088418">
    <property type="protein sequence ID" value="EYE96585.1"/>
    <property type="molecule type" value="Genomic_DNA"/>
</dbReference>
<keyword evidence="1" id="KW-1133">Transmembrane helix</keyword>
<organism evidence="2 3">
    <name type="scientific">Aspergillus ruber (strain CBS 135680)</name>
    <dbReference type="NCBI Taxonomy" id="1388766"/>
    <lineage>
        <taxon>Eukaryota</taxon>
        <taxon>Fungi</taxon>
        <taxon>Dikarya</taxon>
        <taxon>Ascomycota</taxon>
        <taxon>Pezizomycotina</taxon>
        <taxon>Eurotiomycetes</taxon>
        <taxon>Eurotiomycetidae</taxon>
        <taxon>Eurotiales</taxon>
        <taxon>Aspergillaceae</taxon>
        <taxon>Aspergillus</taxon>
        <taxon>Aspergillus subgen. Aspergillus</taxon>
    </lineage>
</organism>
<keyword evidence="1" id="KW-0812">Transmembrane</keyword>
<evidence type="ECO:0000256" key="1">
    <source>
        <dbReference type="SAM" id="Phobius"/>
    </source>
</evidence>